<feature type="coiled-coil region" evidence="20">
    <location>
        <begin position="548"/>
        <end position="575"/>
    </location>
</feature>
<sequence length="1212" mass="127862">MSPTPINLWRSARLIVCALSLSTCACAALAGERDAFVVGAVPGAILPLEFAAPSTVPGPSGPSGAAGASEAAPAVQGISADYAREVALRLSRPLEWRVYPDRSAMMEALAHSEIDAATAATGNDTDLPVVLSHPYLPTQQIFIEARTKHAPTGRVAYVEAQTSPTRLQSAYPHLHPVSYRSVSSALLAVAIGDADAFVGDLVAASYTMDHFDLTGLRVSGFAPFDEGGYIFAFAAGKPGVTELVEQVNAALARLPARFQLEAHSRWGVTTAAVDANGPLDLTDAERAWIAAHPVVTYAMLDRAAPLGFRDARGNPAGFAVDMLEAIERLTGLHFVPRVDFSIEDIERDLSDGTALLTPVPLPPVEGVRLLSSRPFGEGLFVIVTRTGSTPRRNPDALKGVRVAVPASSLVGAEVQRRVPSVQLVETTGHHAIFDALASGRADAAVSEMGFANYAASNPYRDKLEITGVFSSEPEQYRFSVVEREPVLAGILDRALGRLHGAQLDAIRSRWSLGEHPETLWERRRPLVQFTAAIGAGIVVLLCAWAMSLRTQITRRAAAEAALRAAKEEAETANRAKSTFLATMSHEIRTPMSAVLGLLELELRGPGDRASTERSLATAQQAARELLSLIDDILDVAKIEAERLDLAPAPLELDAWVESVAAIYGQAARGKDIRLTVEKRGSAGPAWVTADALRLRQVVGNLLSNAIKFTSKGGVTLAYRVGEMANGVREVVFDISDTGIGMTREQQSALFAPFVQVHDNRSGHFGGTGLGLSICRRLTTMMGGSVAVESEPGCGSRFTVRLALPAAQPVAGPAAIEADERTKAASELAALAGLHALVIDDHLANRIVVSGQLVELGCTADTASDGAEGLARWVSDPAAFDLMMVDCSMPVMRGEEVARRVRAREASATVPAGPAGSARGPVPIVGMTADAQPEAAARAVEAGMNVCLVKPVAIDDLRRVLAAVLAGAPASLRAHAQSASLIDPQPAHPSEAERVPVGNAQPASQPLPSSKHDGRPAHRPPTFSGKAVARARSQRRPLFDFGTKLHPESRADAPLRSGRSSEDRPAQAAPSPAVSDATFDRALVDAFGAQADGLIDALRTANAEDFDKARAAMTARDYAYLHDTAHRMKGAAVVIGAAPFVAACAALQLACRAAFNPDPGSATHNDDHTATPPDTRVVAAFRAFVDEGAALENALSNHTPSPSVEPFPKQRVF</sequence>
<dbReference type="PANTHER" id="PTHR43047:SF72">
    <property type="entry name" value="OSMOSENSING HISTIDINE PROTEIN KINASE SLN1"/>
    <property type="match status" value="1"/>
</dbReference>
<evidence type="ECO:0000259" key="23">
    <source>
        <dbReference type="PROSITE" id="PS50109"/>
    </source>
</evidence>
<dbReference type="InterPro" id="IPR036097">
    <property type="entry name" value="HisK_dim/P_sf"/>
</dbReference>
<dbReference type="SMART" id="SM00388">
    <property type="entry name" value="HisKA"/>
    <property type="match status" value="1"/>
</dbReference>
<evidence type="ECO:0000256" key="16">
    <source>
        <dbReference type="ARBA" id="ARBA00058004"/>
    </source>
</evidence>
<dbReference type="EC" id="2.7.13.3" evidence="3"/>
<dbReference type="SMART" id="SM00387">
    <property type="entry name" value="HATPase_c"/>
    <property type="match status" value="1"/>
</dbReference>
<dbReference type="SMART" id="SM00062">
    <property type="entry name" value="PBPb"/>
    <property type="match status" value="2"/>
</dbReference>
<keyword evidence="27" id="KW-1185">Reference proteome</keyword>
<dbReference type="PROSITE" id="PS50894">
    <property type="entry name" value="HPT"/>
    <property type="match status" value="1"/>
</dbReference>
<dbReference type="InterPro" id="IPR004358">
    <property type="entry name" value="Sig_transdc_His_kin-like_C"/>
</dbReference>
<keyword evidence="11" id="KW-0547">Nucleotide-binding</keyword>
<dbReference type="InterPro" id="IPR003661">
    <property type="entry name" value="HisK_dim/P_dom"/>
</dbReference>
<evidence type="ECO:0000256" key="5">
    <source>
        <dbReference type="ARBA" id="ARBA00022519"/>
    </source>
</evidence>
<keyword evidence="13" id="KW-0902">Two-component regulatory system</keyword>
<evidence type="ECO:0000256" key="19">
    <source>
        <dbReference type="PROSITE-ProRule" id="PRU00169"/>
    </source>
</evidence>
<dbReference type="OrthoDB" id="9796305at2"/>
<dbReference type="GO" id="GO:0009927">
    <property type="term" value="F:histidine phosphotransfer kinase activity"/>
    <property type="evidence" value="ECO:0007669"/>
    <property type="project" value="TreeGrafter"/>
</dbReference>
<evidence type="ECO:0000256" key="12">
    <source>
        <dbReference type="ARBA" id="ARBA00022989"/>
    </source>
</evidence>
<dbReference type="FunFam" id="3.30.565.10:FF:000010">
    <property type="entry name" value="Sensor histidine kinase RcsC"/>
    <property type="match status" value="1"/>
</dbReference>
<evidence type="ECO:0000256" key="21">
    <source>
        <dbReference type="SAM" id="MobiDB-lite"/>
    </source>
</evidence>
<keyword evidence="10 26" id="KW-0418">Kinase</keyword>
<keyword evidence="8" id="KW-0812">Transmembrane</keyword>
<comment type="caution">
    <text evidence="26">The sequence shown here is derived from an EMBL/GenBank/DDBJ whole genome shotgun (WGS) entry which is preliminary data.</text>
</comment>
<comment type="subcellular location">
    <subcellularLocation>
        <location evidence="2">Cell inner membrane</location>
        <topology evidence="2">Multi-pass membrane protein</topology>
    </subcellularLocation>
</comment>
<dbReference type="InterPro" id="IPR008207">
    <property type="entry name" value="Sig_transdc_His_kin_Hpt_dom"/>
</dbReference>
<evidence type="ECO:0000256" key="18">
    <source>
        <dbReference type="PROSITE-ProRule" id="PRU00110"/>
    </source>
</evidence>
<gene>
    <name evidence="26" type="ORF">SAMN05446927_2901</name>
</gene>
<dbReference type="GO" id="GO:0005886">
    <property type="term" value="C:plasma membrane"/>
    <property type="evidence" value="ECO:0007669"/>
    <property type="project" value="UniProtKB-SubCell"/>
</dbReference>
<evidence type="ECO:0000256" key="22">
    <source>
        <dbReference type="SAM" id="SignalP"/>
    </source>
</evidence>
<dbReference type="PROSITE" id="PS50109">
    <property type="entry name" value="HIS_KIN"/>
    <property type="match status" value="1"/>
</dbReference>
<dbReference type="CDD" id="cd16922">
    <property type="entry name" value="HATPase_EvgS-ArcB-TorS-like"/>
    <property type="match status" value="1"/>
</dbReference>
<evidence type="ECO:0000256" key="1">
    <source>
        <dbReference type="ARBA" id="ARBA00000085"/>
    </source>
</evidence>
<accession>A0A7Z7I6M2</accession>
<feature type="modified residue" description="Phosphohistidine" evidence="18">
    <location>
        <position position="1125"/>
    </location>
</feature>
<comment type="catalytic activity">
    <reaction evidence="1">
        <text>ATP + protein L-histidine = ADP + protein N-phospho-L-histidine.</text>
        <dbReference type="EC" id="2.7.13.3"/>
    </reaction>
</comment>
<proteinExistence type="predicted"/>
<dbReference type="GO" id="GO:0000155">
    <property type="term" value="F:phosphorelay sensor kinase activity"/>
    <property type="evidence" value="ECO:0007669"/>
    <property type="project" value="InterPro"/>
</dbReference>
<dbReference type="PROSITE" id="PS50110">
    <property type="entry name" value="RESPONSE_REGULATORY"/>
    <property type="match status" value="1"/>
</dbReference>
<dbReference type="SUPFAM" id="SSF53850">
    <property type="entry name" value="Periplasmic binding protein-like II"/>
    <property type="match status" value="2"/>
</dbReference>
<evidence type="ECO:0000313" key="27">
    <source>
        <dbReference type="Proteomes" id="UP000219522"/>
    </source>
</evidence>
<feature type="domain" description="HPt" evidence="25">
    <location>
        <begin position="1086"/>
        <end position="1194"/>
    </location>
</feature>
<dbReference type="Proteomes" id="UP000219522">
    <property type="component" value="Unassembled WGS sequence"/>
</dbReference>
<evidence type="ECO:0000256" key="9">
    <source>
        <dbReference type="ARBA" id="ARBA00022729"/>
    </source>
</evidence>
<keyword evidence="4" id="KW-1003">Cell membrane</keyword>
<evidence type="ECO:0000259" key="24">
    <source>
        <dbReference type="PROSITE" id="PS50110"/>
    </source>
</evidence>
<dbReference type="SUPFAM" id="SSF47226">
    <property type="entry name" value="Histidine-containing phosphotransfer domain, HPT domain"/>
    <property type="match status" value="1"/>
</dbReference>
<evidence type="ECO:0000256" key="6">
    <source>
        <dbReference type="ARBA" id="ARBA00022553"/>
    </source>
</evidence>
<dbReference type="Gene3D" id="3.40.50.2300">
    <property type="match status" value="1"/>
</dbReference>
<feature type="chain" id="PRO_5031359078" description="Virulence sensor protein BvgS" evidence="22">
    <location>
        <begin position="28"/>
        <end position="1212"/>
    </location>
</feature>
<evidence type="ECO:0000256" key="10">
    <source>
        <dbReference type="ARBA" id="ARBA00022777"/>
    </source>
</evidence>
<dbReference type="SMART" id="SM00448">
    <property type="entry name" value="REC"/>
    <property type="match status" value="1"/>
</dbReference>
<dbReference type="Gene3D" id="1.20.120.160">
    <property type="entry name" value="HPT domain"/>
    <property type="match status" value="1"/>
</dbReference>
<dbReference type="Pfam" id="PF00072">
    <property type="entry name" value="Response_reg"/>
    <property type="match status" value="1"/>
</dbReference>
<dbReference type="CDD" id="cd17546">
    <property type="entry name" value="REC_hyHK_CKI1_RcsC-like"/>
    <property type="match status" value="1"/>
</dbReference>
<evidence type="ECO:0000256" key="20">
    <source>
        <dbReference type="SAM" id="Coils"/>
    </source>
</evidence>
<evidence type="ECO:0000256" key="14">
    <source>
        <dbReference type="ARBA" id="ARBA00023026"/>
    </source>
</evidence>
<dbReference type="InterPro" id="IPR001638">
    <property type="entry name" value="Solute-binding_3/MltF_N"/>
</dbReference>
<dbReference type="InterPro" id="IPR001789">
    <property type="entry name" value="Sig_transdc_resp-reg_receiver"/>
</dbReference>
<keyword evidence="6 19" id="KW-0597">Phosphoprotein</keyword>
<dbReference type="CDD" id="cd00082">
    <property type="entry name" value="HisKA"/>
    <property type="match status" value="1"/>
</dbReference>
<reference evidence="26 27" key="1">
    <citation type="submission" date="2017-09" db="EMBL/GenBank/DDBJ databases">
        <authorList>
            <person name="Varghese N."/>
            <person name="Submissions S."/>
        </authorList>
    </citation>
    <scope>NUCLEOTIDE SEQUENCE [LARGE SCALE GENOMIC DNA]</scope>
    <source>
        <strain evidence="26 27">OK806</strain>
    </source>
</reference>
<evidence type="ECO:0000256" key="2">
    <source>
        <dbReference type="ARBA" id="ARBA00004429"/>
    </source>
</evidence>
<evidence type="ECO:0000256" key="7">
    <source>
        <dbReference type="ARBA" id="ARBA00022679"/>
    </source>
</evidence>
<dbReference type="PANTHER" id="PTHR43047">
    <property type="entry name" value="TWO-COMPONENT HISTIDINE PROTEIN KINASE"/>
    <property type="match status" value="1"/>
</dbReference>
<keyword evidence="9 22" id="KW-0732">Signal</keyword>
<keyword evidence="20" id="KW-0175">Coiled coil</keyword>
<keyword evidence="15" id="KW-0472">Membrane</keyword>
<evidence type="ECO:0000313" key="26">
    <source>
        <dbReference type="EMBL" id="SOE65426.1"/>
    </source>
</evidence>
<organism evidence="26 27">
    <name type="scientific">Caballeronia arationis</name>
    <dbReference type="NCBI Taxonomy" id="1777142"/>
    <lineage>
        <taxon>Bacteria</taxon>
        <taxon>Pseudomonadati</taxon>
        <taxon>Pseudomonadota</taxon>
        <taxon>Betaproteobacteria</taxon>
        <taxon>Burkholderiales</taxon>
        <taxon>Burkholderiaceae</taxon>
        <taxon>Caballeronia</taxon>
    </lineage>
</organism>
<dbReference type="Pfam" id="PF00512">
    <property type="entry name" value="HisKA"/>
    <property type="match status" value="1"/>
</dbReference>
<dbReference type="PRINTS" id="PR00344">
    <property type="entry name" value="BCTRLSENSOR"/>
</dbReference>
<evidence type="ECO:0000259" key="25">
    <source>
        <dbReference type="PROSITE" id="PS50894"/>
    </source>
</evidence>
<protein>
    <recommendedName>
        <fullName evidence="17">Virulence sensor protein BvgS</fullName>
        <ecNumber evidence="3">2.7.13.3</ecNumber>
    </recommendedName>
</protein>
<dbReference type="InterPro" id="IPR036890">
    <property type="entry name" value="HATPase_C_sf"/>
</dbReference>
<dbReference type="Pfam" id="PF01627">
    <property type="entry name" value="Hpt"/>
    <property type="match status" value="1"/>
</dbReference>
<feature type="domain" description="Histidine kinase" evidence="23">
    <location>
        <begin position="582"/>
        <end position="805"/>
    </location>
</feature>
<dbReference type="Pfam" id="PF00497">
    <property type="entry name" value="SBP_bac_3"/>
    <property type="match status" value="1"/>
</dbReference>
<evidence type="ECO:0000256" key="15">
    <source>
        <dbReference type="ARBA" id="ARBA00023136"/>
    </source>
</evidence>
<feature type="modified residue" description="4-aspartylphosphate" evidence="19">
    <location>
        <position position="885"/>
    </location>
</feature>
<dbReference type="InterPro" id="IPR003594">
    <property type="entry name" value="HATPase_dom"/>
</dbReference>
<evidence type="ECO:0000256" key="17">
    <source>
        <dbReference type="ARBA" id="ARBA00070152"/>
    </source>
</evidence>
<dbReference type="InterPro" id="IPR005467">
    <property type="entry name" value="His_kinase_dom"/>
</dbReference>
<dbReference type="AlphaFoldDB" id="A0A7Z7I6M2"/>
<evidence type="ECO:0000256" key="4">
    <source>
        <dbReference type="ARBA" id="ARBA00022475"/>
    </source>
</evidence>
<evidence type="ECO:0000256" key="13">
    <source>
        <dbReference type="ARBA" id="ARBA00023012"/>
    </source>
</evidence>
<evidence type="ECO:0000256" key="3">
    <source>
        <dbReference type="ARBA" id="ARBA00012438"/>
    </source>
</evidence>
<keyword evidence="7" id="KW-0808">Transferase</keyword>
<dbReference type="Pfam" id="PF02518">
    <property type="entry name" value="HATPase_c"/>
    <property type="match status" value="1"/>
</dbReference>
<dbReference type="Gene3D" id="3.30.565.10">
    <property type="entry name" value="Histidine kinase-like ATPase, C-terminal domain"/>
    <property type="match status" value="1"/>
</dbReference>
<feature type="region of interest" description="Disordered" evidence="21">
    <location>
        <begin position="1193"/>
        <end position="1212"/>
    </location>
</feature>
<feature type="domain" description="Response regulatory" evidence="24">
    <location>
        <begin position="834"/>
        <end position="964"/>
    </location>
</feature>
<keyword evidence="12" id="KW-1133">Transmembrane helix</keyword>
<dbReference type="RefSeq" id="WP_087134811.1">
    <property type="nucleotide sequence ID" value="NZ_FCOG02000006.1"/>
</dbReference>
<keyword evidence="5" id="KW-0997">Cell inner membrane</keyword>
<comment type="function">
    <text evidence="16">Member of the two-component regulatory system BvgS/BvgA. Phosphorylates BvgA via a four-step phosphorelay in response to environmental signals.</text>
</comment>
<dbReference type="PROSITE" id="PS00435">
    <property type="entry name" value="PEROXIDASE_1"/>
    <property type="match status" value="1"/>
</dbReference>
<dbReference type="SUPFAM" id="SSF47384">
    <property type="entry name" value="Homodimeric domain of signal transducing histidine kinase"/>
    <property type="match status" value="1"/>
</dbReference>
<dbReference type="Gene3D" id="1.10.287.130">
    <property type="match status" value="1"/>
</dbReference>
<dbReference type="InterPro" id="IPR019793">
    <property type="entry name" value="Peroxidases_heam-ligand_BS"/>
</dbReference>
<dbReference type="InterPro" id="IPR036641">
    <property type="entry name" value="HPT_dom_sf"/>
</dbReference>
<evidence type="ECO:0000256" key="11">
    <source>
        <dbReference type="ARBA" id="ARBA00022840"/>
    </source>
</evidence>
<feature type="signal peptide" evidence="22">
    <location>
        <begin position="1"/>
        <end position="27"/>
    </location>
</feature>
<feature type="region of interest" description="Disordered" evidence="21">
    <location>
        <begin position="976"/>
        <end position="1073"/>
    </location>
</feature>
<dbReference type="EMBL" id="OCSU01000001">
    <property type="protein sequence ID" value="SOE65426.1"/>
    <property type="molecule type" value="Genomic_DNA"/>
</dbReference>
<dbReference type="InterPro" id="IPR011006">
    <property type="entry name" value="CheY-like_superfamily"/>
</dbReference>
<dbReference type="SUPFAM" id="SSF55874">
    <property type="entry name" value="ATPase domain of HSP90 chaperone/DNA topoisomerase II/histidine kinase"/>
    <property type="match status" value="1"/>
</dbReference>
<feature type="compositionally biased region" description="Basic and acidic residues" evidence="21">
    <location>
        <begin position="1042"/>
        <end position="1064"/>
    </location>
</feature>
<keyword evidence="14" id="KW-0843">Virulence</keyword>
<dbReference type="SUPFAM" id="SSF52172">
    <property type="entry name" value="CheY-like"/>
    <property type="match status" value="1"/>
</dbReference>
<evidence type="ECO:0000256" key="8">
    <source>
        <dbReference type="ARBA" id="ARBA00022692"/>
    </source>
</evidence>
<dbReference type="Gene3D" id="3.40.190.10">
    <property type="entry name" value="Periplasmic binding protein-like II"/>
    <property type="match status" value="4"/>
</dbReference>
<name>A0A7Z7I6M2_9BURK</name>
<keyword evidence="11" id="KW-0067">ATP-binding</keyword>